<gene>
    <name evidence="2" type="ORF">HMPREF9135_1125</name>
</gene>
<dbReference type="InterPro" id="IPR011733">
    <property type="entry name" value="CHP02185_IM"/>
</dbReference>
<dbReference type="Pfam" id="PF09605">
    <property type="entry name" value="Trep_Strep"/>
    <property type="match status" value="1"/>
</dbReference>
<evidence type="ECO:0000256" key="1">
    <source>
        <dbReference type="SAM" id="Phobius"/>
    </source>
</evidence>
<feature type="transmembrane region" description="Helical" evidence="1">
    <location>
        <begin position="155"/>
        <end position="178"/>
    </location>
</feature>
<evidence type="ECO:0000313" key="3">
    <source>
        <dbReference type="Proteomes" id="UP000016648"/>
    </source>
</evidence>
<dbReference type="AlphaFoldDB" id="U2QA46"/>
<keyword evidence="3" id="KW-1185">Reference proteome</keyword>
<reference evidence="2 3" key="1">
    <citation type="submission" date="2013-08" db="EMBL/GenBank/DDBJ databases">
        <authorList>
            <person name="Durkin A.S."/>
            <person name="Haft D.R."/>
            <person name="McCorrison J."/>
            <person name="Torralba M."/>
            <person name="Gillis M."/>
            <person name="Haft D.H."/>
            <person name="Methe B."/>
            <person name="Sutton G."/>
            <person name="Nelson K.E."/>
        </authorList>
    </citation>
    <scope>NUCLEOTIDE SEQUENCE [LARGE SCALE GENOMIC DNA]</scope>
    <source>
        <strain evidence="2 3">F0067</strain>
    </source>
</reference>
<accession>U2QA46</accession>
<organism evidence="2 3">
    <name type="scientific">Segatella baroniae F0067</name>
    <dbReference type="NCBI Taxonomy" id="1115809"/>
    <lineage>
        <taxon>Bacteria</taxon>
        <taxon>Pseudomonadati</taxon>
        <taxon>Bacteroidota</taxon>
        <taxon>Bacteroidia</taxon>
        <taxon>Bacteroidales</taxon>
        <taxon>Prevotellaceae</taxon>
        <taxon>Segatella</taxon>
    </lineage>
</organism>
<protein>
    <submittedName>
        <fullName evidence="2">Putative bacterial integral membrane protein</fullName>
    </submittedName>
</protein>
<name>U2QA46_9BACT</name>
<feature type="transmembrane region" description="Helical" evidence="1">
    <location>
        <begin position="32"/>
        <end position="52"/>
    </location>
</feature>
<comment type="caution">
    <text evidence="2">The sequence shown here is derived from an EMBL/GenBank/DDBJ whole genome shotgun (WGS) entry which is preliminary data.</text>
</comment>
<sequence length="183" mass="20027">MKNNRIIGMVCAVIVYLLSLLAASLPGFLSPYLWTASPVVAALLCAFSYVWLARRWRGPGLSAALSLVFAVFLLAFGEVDMRTAVLMVMVGVLSDVARRFFGSESDKSLFRAYPILALVPVVRFLPLWADVQAYYEGAVEEMGQDYAHVIFSLSTPWMDVAVVLCTLLAGVAGVRLAAKLWKS</sequence>
<keyword evidence="1" id="KW-0812">Transmembrane</keyword>
<dbReference type="RefSeq" id="WP_021590840.1">
    <property type="nucleotide sequence ID" value="NZ_AWEY01000044.1"/>
</dbReference>
<feature type="transmembrane region" description="Helical" evidence="1">
    <location>
        <begin position="59"/>
        <end position="77"/>
    </location>
</feature>
<dbReference type="PATRIC" id="fig|1115809.3.peg.2616"/>
<keyword evidence="1" id="KW-0472">Membrane</keyword>
<evidence type="ECO:0000313" key="2">
    <source>
        <dbReference type="EMBL" id="ERK38198.1"/>
    </source>
</evidence>
<proteinExistence type="predicted"/>
<keyword evidence="1" id="KW-1133">Transmembrane helix</keyword>
<dbReference type="EMBL" id="AWEY01000044">
    <property type="protein sequence ID" value="ERK38198.1"/>
    <property type="molecule type" value="Genomic_DNA"/>
</dbReference>
<dbReference type="Proteomes" id="UP000016648">
    <property type="component" value="Unassembled WGS sequence"/>
</dbReference>